<evidence type="ECO:0000256" key="6">
    <source>
        <dbReference type="ARBA" id="ARBA00022989"/>
    </source>
</evidence>
<dbReference type="PROSITE" id="PS50853">
    <property type="entry name" value="FN3"/>
    <property type="match status" value="1"/>
</dbReference>
<evidence type="ECO:0000256" key="9">
    <source>
        <dbReference type="ARBA" id="ARBA00023180"/>
    </source>
</evidence>
<comment type="similarity">
    <text evidence="2">Belongs to the type I cytokine receptor family. Type 2 subfamily.</text>
</comment>
<evidence type="ECO:0000256" key="7">
    <source>
        <dbReference type="ARBA" id="ARBA00023136"/>
    </source>
</evidence>
<organism evidence="11 12">
    <name type="scientific">Hemibagrus guttatus</name>
    <dbReference type="NCBI Taxonomy" id="175788"/>
    <lineage>
        <taxon>Eukaryota</taxon>
        <taxon>Metazoa</taxon>
        <taxon>Chordata</taxon>
        <taxon>Craniata</taxon>
        <taxon>Vertebrata</taxon>
        <taxon>Euteleostomi</taxon>
        <taxon>Actinopterygii</taxon>
        <taxon>Neopterygii</taxon>
        <taxon>Teleostei</taxon>
        <taxon>Ostariophysi</taxon>
        <taxon>Siluriformes</taxon>
        <taxon>Bagridae</taxon>
        <taxon>Hemibagrus</taxon>
    </lineage>
</organism>
<dbReference type="InterPro" id="IPR052672">
    <property type="entry name" value="Type1_Cytokine_Rcpt_Type2"/>
</dbReference>
<feature type="domain" description="Fibronectin type-III" evidence="10">
    <location>
        <begin position="165"/>
        <end position="257"/>
    </location>
</feature>
<protein>
    <recommendedName>
        <fullName evidence="10">Fibronectin type-III domain-containing protein</fullName>
    </recommendedName>
</protein>
<dbReference type="SUPFAM" id="SSF49265">
    <property type="entry name" value="Fibronectin type III"/>
    <property type="match status" value="2"/>
</dbReference>
<evidence type="ECO:0000259" key="10">
    <source>
        <dbReference type="PROSITE" id="PS50853"/>
    </source>
</evidence>
<name>A0AAE0VFB6_9TELE</name>
<comment type="caution">
    <text evidence="11">The sequence shown here is derived from an EMBL/GenBank/DDBJ whole genome shotgun (WGS) entry which is preliminary data.</text>
</comment>
<evidence type="ECO:0000256" key="8">
    <source>
        <dbReference type="ARBA" id="ARBA00023170"/>
    </source>
</evidence>
<proteinExistence type="inferred from homology"/>
<dbReference type="CDD" id="cd00063">
    <property type="entry name" value="FN3"/>
    <property type="match status" value="1"/>
</dbReference>
<comment type="subcellular location">
    <subcellularLocation>
        <location evidence="1">Membrane</location>
        <topology evidence="1">Single-pass type I membrane protein</topology>
    </subcellularLocation>
</comment>
<dbReference type="InterPro" id="IPR036116">
    <property type="entry name" value="FN3_sf"/>
</dbReference>
<evidence type="ECO:0000313" key="12">
    <source>
        <dbReference type="Proteomes" id="UP001274896"/>
    </source>
</evidence>
<evidence type="ECO:0000256" key="1">
    <source>
        <dbReference type="ARBA" id="ARBA00004479"/>
    </source>
</evidence>
<keyword evidence="9" id="KW-0325">Glycoprotein</keyword>
<dbReference type="Gene3D" id="2.60.40.10">
    <property type="entry name" value="Immunoglobulins"/>
    <property type="match status" value="2"/>
</dbReference>
<keyword evidence="7" id="KW-0472">Membrane</keyword>
<gene>
    <name evidence="11" type="ORF">QTP70_010809</name>
</gene>
<evidence type="ECO:0000313" key="11">
    <source>
        <dbReference type="EMBL" id="KAK3556612.1"/>
    </source>
</evidence>
<dbReference type="PANTHER" id="PTHR48423:SF1">
    <property type="entry name" value="INTERLEUKIN-27 RECEPTOR SUBUNIT ALPHA"/>
    <property type="match status" value="1"/>
</dbReference>
<keyword evidence="5" id="KW-0677">Repeat</keyword>
<reference evidence="11" key="1">
    <citation type="submission" date="2023-06" db="EMBL/GenBank/DDBJ databases">
        <title>Male Hemibagrus guttatus genome.</title>
        <authorList>
            <person name="Bian C."/>
        </authorList>
    </citation>
    <scope>NUCLEOTIDE SEQUENCE</scope>
    <source>
        <strain evidence="11">Male_cb2023</strain>
        <tissue evidence="11">Muscle</tissue>
    </source>
</reference>
<dbReference type="EMBL" id="JAUCMX010000001">
    <property type="protein sequence ID" value="KAK3556612.1"/>
    <property type="molecule type" value="Genomic_DNA"/>
</dbReference>
<dbReference type="InterPro" id="IPR013783">
    <property type="entry name" value="Ig-like_fold"/>
</dbReference>
<accession>A0AAE0VFB6</accession>
<dbReference type="AlphaFoldDB" id="A0AAE0VFB6"/>
<dbReference type="PANTHER" id="PTHR48423">
    <property type="entry name" value="INTERLEUKIN-27 RECEPTOR SUBUNIT ALPHA"/>
    <property type="match status" value="1"/>
</dbReference>
<dbReference type="Proteomes" id="UP001274896">
    <property type="component" value="Unassembled WGS sequence"/>
</dbReference>
<sequence length="263" mass="29576">MGSSFHIYCIFKKECNRLIYQDEVSLNYSSLNSTAVIMSVVNLTRTTTFTCKCQNEPEPCGTDIVPGYQPAVPHNLTCIQEGEFGSVNCTWKTGWETHVKTTSHLWVQGALPVSYESVAVHDGTRSALFAVSGTQSNFSVWIHTSNSLGSANSTVHNFTLNEIVKPLSPNISKVECSSRQCQLYPVNSQSTELVEIRYEDKQGSWNTVSYNNTNLTSWTVRSLNPYNQYMFEVRWKLGLTRGLWSEWTQIEGVTDEEVEITVG</sequence>
<keyword evidence="8" id="KW-0675">Receptor</keyword>
<dbReference type="InterPro" id="IPR003961">
    <property type="entry name" value="FN3_dom"/>
</dbReference>
<keyword evidence="12" id="KW-1185">Reference proteome</keyword>
<evidence type="ECO:0000256" key="5">
    <source>
        <dbReference type="ARBA" id="ARBA00022737"/>
    </source>
</evidence>
<dbReference type="GO" id="GO:0005886">
    <property type="term" value="C:plasma membrane"/>
    <property type="evidence" value="ECO:0007669"/>
    <property type="project" value="UniProtKB-ARBA"/>
</dbReference>
<evidence type="ECO:0000256" key="2">
    <source>
        <dbReference type="ARBA" id="ARBA00008921"/>
    </source>
</evidence>
<evidence type="ECO:0000256" key="3">
    <source>
        <dbReference type="ARBA" id="ARBA00022692"/>
    </source>
</evidence>
<keyword evidence="4" id="KW-0732">Signal</keyword>
<evidence type="ECO:0000256" key="4">
    <source>
        <dbReference type="ARBA" id="ARBA00022729"/>
    </source>
</evidence>
<keyword evidence="6" id="KW-1133">Transmembrane helix</keyword>
<keyword evidence="3" id="KW-0812">Transmembrane</keyword>